<name>A0ABS9XL32_9ACTN</name>
<evidence type="ECO:0008006" key="5">
    <source>
        <dbReference type="Google" id="ProtNLM"/>
    </source>
</evidence>
<dbReference type="Proteomes" id="UP001165270">
    <property type="component" value="Unassembled WGS sequence"/>
</dbReference>
<evidence type="ECO:0000256" key="2">
    <source>
        <dbReference type="SAM" id="Phobius"/>
    </source>
</evidence>
<keyword evidence="2" id="KW-1133">Transmembrane helix</keyword>
<reference evidence="3" key="1">
    <citation type="submission" date="2022-03" db="EMBL/GenBank/DDBJ databases">
        <title>Streptomyces 7R015 and 7R016 isolated from Barleria lupulina in Thailand.</title>
        <authorList>
            <person name="Kanchanasin P."/>
            <person name="Phongsopitanun W."/>
            <person name="Tanasupawat S."/>
        </authorList>
    </citation>
    <scope>NUCLEOTIDE SEQUENCE</scope>
    <source>
        <strain evidence="3">7R016</strain>
    </source>
</reference>
<dbReference type="EMBL" id="JALDAX010000009">
    <property type="protein sequence ID" value="MCI3242788.1"/>
    <property type="molecule type" value="Genomic_DNA"/>
</dbReference>
<sequence>MHDDDLLRFHNGDTLHNIPVVRDQEQRTFPWRTVGMVAGMAALVGSAVGLSFGLGDRHHPAQTVAAPGTPPPASATTTPEPQPVVTATATVQAPTQTQTVYAAPTDGPDIDTDSTTAESVVEQYYAAVNAQDYASAWELGGRNMSPSYDAFVSGYADTTYTQAQVTSADGETVHVRIDAVHYDGTTAAYTGSYTVDTDRYMIRHGDLARIG</sequence>
<protein>
    <recommendedName>
        <fullName evidence="5">Nuclear transport factor 2 family protein</fullName>
    </recommendedName>
</protein>
<evidence type="ECO:0000313" key="4">
    <source>
        <dbReference type="Proteomes" id="UP001165270"/>
    </source>
</evidence>
<accession>A0ABS9XL32</accession>
<proteinExistence type="predicted"/>
<evidence type="ECO:0000313" key="3">
    <source>
        <dbReference type="EMBL" id="MCI3242788.1"/>
    </source>
</evidence>
<keyword evidence="2" id="KW-0812">Transmembrane</keyword>
<keyword evidence="4" id="KW-1185">Reference proteome</keyword>
<dbReference type="RefSeq" id="WP_242711207.1">
    <property type="nucleotide sequence ID" value="NZ_JALDAX010000009.1"/>
</dbReference>
<evidence type="ECO:0000256" key="1">
    <source>
        <dbReference type="SAM" id="MobiDB-lite"/>
    </source>
</evidence>
<feature type="transmembrane region" description="Helical" evidence="2">
    <location>
        <begin position="34"/>
        <end position="54"/>
    </location>
</feature>
<organism evidence="3 4">
    <name type="scientific">Streptomyces spinosisporus</name>
    <dbReference type="NCBI Taxonomy" id="2927582"/>
    <lineage>
        <taxon>Bacteria</taxon>
        <taxon>Bacillati</taxon>
        <taxon>Actinomycetota</taxon>
        <taxon>Actinomycetes</taxon>
        <taxon>Kitasatosporales</taxon>
        <taxon>Streptomycetaceae</taxon>
        <taxon>Streptomyces</taxon>
    </lineage>
</organism>
<feature type="region of interest" description="Disordered" evidence="1">
    <location>
        <begin position="59"/>
        <end position="81"/>
    </location>
</feature>
<gene>
    <name evidence="3" type="ORF">MQN93_23990</name>
</gene>
<comment type="caution">
    <text evidence="3">The sequence shown here is derived from an EMBL/GenBank/DDBJ whole genome shotgun (WGS) entry which is preliminary data.</text>
</comment>
<keyword evidence="2" id="KW-0472">Membrane</keyword>